<dbReference type="Gene3D" id="2.40.160.10">
    <property type="entry name" value="Porin"/>
    <property type="match status" value="1"/>
</dbReference>
<dbReference type="RefSeq" id="WP_046551354.1">
    <property type="nucleotide sequence ID" value="NZ_CP011308.1"/>
</dbReference>
<dbReference type="InterPro" id="IPR023614">
    <property type="entry name" value="Porin_dom_sf"/>
</dbReference>
<reference evidence="4 5" key="1">
    <citation type="submission" date="2015-04" db="EMBL/GenBank/DDBJ databases">
        <title>Complete genome sequence of Sulfurovum lithotrophicum ATCC BAA-797T.</title>
        <authorList>
            <person name="Ahn J."/>
            <person name="Park G."/>
            <person name="Jeon W."/>
            <person name="Jang Y."/>
            <person name="Jang M."/>
            <person name="Lee H."/>
            <person name="Lee H."/>
        </authorList>
    </citation>
    <scope>NUCLEOTIDE SEQUENCE [LARGE SCALE GENOMIC DNA]</scope>
    <source>
        <strain evidence="5">ATCC BAA-797 / 42BKT</strain>
    </source>
</reference>
<dbReference type="PANTHER" id="PTHR34596">
    <property type="entry name" value="CHITOPORIN"/>
    <property type="match status" value="1"/>
</dbReference>
<comment type="similarity">
    <text evidence="1">Belongs to the outer membrane porin (Opr) (TC 1.B.25) family.</text>
</comment>
<dbReference type="SUPFAM" id="SSF56935">
    <property type="entry name" value="Porins"/>
    <property type="match status" value="1"/>
</dbReference>
<dbReference type="PANTHER" id="PTHR34596:SF2">
    <property type="entry name" value="CHITOPORIN"/>
    <property type="match status" value="1"/>
</dbReference>
<dbReference type="Pfam" id="PF03573">
    <property type="entry name" value="OprD"/>
    <property type="match status" value="1"/>
</dbReference>
<evidence type="ECO:0008006" key="6">
    <source>
        <dbReference type="Google" id="ProtNLM"/>
    </source>
</evidence>
<accession>A0A7U4M1R2</accession>
<dbReference type="KEGG" id="slh:YH65_07640"/>
<dbReference type="EMBL" id="CP011308">
    <property type="protein sequence ID" value="AKF25276.1"/>
    <property type="molecule type" value="Genomic_DNA"/>
</dbReference>
<name>A0A7U4M1R2_9BACT</name>
<dbReference type="Proteomes" id="UP000034444">
    <property type="component" value="Chromosome"/>
</dbReference>
<keyword evidence="5" id="KW-1185">Reference proteome</keyword>
<evidence type="ECO:0000256" key="2">
    <source>
        <dbReference type="ARBA" id="ARBA00022448"/>
    </source>
</evidence>
<organism evidence="4 5">
    <name type="scientific">Sulfurovum lithotrophicum</name>
    <dbReference type="NCBI Taxonomy" id="206403"/>
    <lineage>
        <taxon>Bacteria</taxon>
        <taxon>Pseudomonadati</taxon>
        <taxon>Campylobacterota</taxon>
        <taxon>Epsilonproteobacteria</taxon>
        <taxon>Campylobacterales</taxon>
        <taxon>Sulfurovaceae</taxon>
        <taxon>Sulfurovum</taxon>
    </lineage>
</organism>
<proteinExistence type="inferred from homology"/>
<dbReference type="AlphaFoldDB" id="A0A7U4M1R2"/>
<gene>
    <name evidence="4" type="ORF">YH65_07640</name>
</gene>
<protein>
    <recommendedName>
        <fullName evidence="6">Outer membrane porin, OprD family</fullName>
    </recommendedName>
</protein>
<evidence type="ECO:0000256" key="3">
    <source>
        <dbReference type="ARBA" id="ARBA00022729"/>
    </source>
</evidence>
<evidence type="ECO:0000313" key="4">
    <source>
        <dbReference type="EMBL" id="AKF25276.1"/>
    </source>
</evidence>
<keyword evidence="3" id="KW-0732">Signal</keyword>
<evidence type="ECO:0000313" key="5">
    <source>
        <dbReference type="Proteomes" id="UP000034444"/>
    </source>
</evidence>
<dbReference type="GO" id="GO:0016020">
    <property type="term" value="C:membrane"/>
    <property type="evidence" value="ECO:0007669"/>
    <property type="project" value="InterPro"/>
</dbReference>
<dbReference type="InterPro" id="IPR005318">
    <property type="entry name" value="OM_porin_bac"/>
</dbReference>
<evidence type="ECO:0000256" key="1">
    <source>
        <dbReference type="ARBA" id="ARBA00009075"/>
    </source>
</evidence>
<keyword evidence="2" id="KW-0813">Transport</keyword>
<dbReference type="GO" id="GO:0015288">
    <property type="term" value="F:porin activity"/>
    <property type="evidence" value="ECO:0007669"/>
    <property type="project" value="TreeGrafter"/>
</dbReference>
<reference evidence="5" key="2">
    <citation type="journal article" date="2017" name="Stand. Genomic Sci.">
        <title>Complete genome sequence of the sulfur-oxidizing chemolithoautotrophic Sulfurovum lithotrophicum 42BKTT.</title>
        <authorList>
            <person name="Jeon W."/>
            <person name="Priscilla L."/>
            <person name="Park G."/>
            <person name="Lee H."/>
            <person name="Lee N."/>
            <person name="Lee D."/>
            <person name="Kwon H."/>
            <person name="Ahn I."/>
            <person name="Lee C."/>
            <person name="Lee H."/>
            <person name="Ahn J."/>
        </authorList>
    </citation>
    <scope>NUCLEOTIDE SEQUENCE [LARGE SCALE GENOMIC DNA]</scope>
    <source>
        <strain evidence="5">ATCC BAA-797 / 42BKT</strain>
    </source>
</reference>
<sequence>MSIDIYGENNQTLSSQESADILHQSVEIKTVRGIMGANNPIEHTSGQLRTGYITFKEDGGSRNSAYALGGHYHFDSRNWNGLSVGLSAYTVLNLGINQNTNNVNPDFFNAEGNSFILLSEAYLDGKWGNTEIKLGRQLLDTPHADSDDIRMIPNYFEAYTLTNTDIDNLTLSAGYINKMAGWENGVDASRFVKIYETLGTGNDMNGIAYASAIYEGIEDLTLSLWYYNYDNVANVVYAEAGYTYAFSKERSLTFGLQYDGSRDTGEALLGKQDANTYGVSIEFADEERGIHLLAAYNRDNGETGATGLSLGGGPFFTSMEDQTLDAMGIKGEAWMIGAGYHFAAVGVDGLITGIAYGHFEAENTSLYESRETDIVLEYSWNEKLTLTAAYASVGFDAEVDENGDLLKDYQQFRLVANYNF</sequence>